<name>A0A512ME00_9BACT</name>
<dbReference type="Pfam" id="PF03983">
    <property type="entry name" value="SHD1"/>
    <property type="match status" value="1"/>
</dbReference>
<sequence length="399" mass="44279">MKKSLLPLVLLSLSAVSAMAQNQPVRTWTNQQGRTVKAAFVEMSGANVVIQLENGAKTPIALATLSPSDQDYVRTLPKTPAGAAATPAASGPLVWPKAPISVDPKTIEVKEGQQDEKARRYHYTTGSFEYICTAPLAGTVMSEVAADFVLVEKAFQALPWGFKPTPAQGEFFQIYLTETDEDYIALGGDDRSASTTSRDGKSLIRFRTLGLKKVGARYQYDAKQKEPGQVTNMVVHVMLESYDRVFYPWSGLALEQFTRNLAYQDNGTLKYTGLESALKKEIKVRAGANAVINLPRMLKYMRQTWLEPTVGGVLQKQHEDRLDGQLLMYFFAYLEGDGSGAAWHRYCREVFSAPKVERNADNYARGEQLLKQLTGGRDDNRLTAEMTEKFKGIGIKLEP</sequence>
<dbReference type="GO" id="GO:0043130">
    <property type="term" value="F:ubiquitin binding"/>
    <property type="evidence" value="ECO:0007669"/>
    <property type="project" value="InterPro"/>
</dbReference>
<reference evidence="3 4" key="1">
    <citation type="submission" date="2019-07" db="EMBL/GenBank/DDBJ databases">
        <title>Whole genome shotgun sequence of Brevifollis gellanilyticus NBRC 108608.</title>
        <authorList>
            <person name="Hosoyama A."/>
            <person name="Uohara A."/>
            <person name="Ohji S."/>
            <person name="Ichikawa N."/>
        </authorList>
    </citation>
    <scope>NUCLEOTIDE SEQUENCE [LARGE SCALE GENOMIC DNA]</scope>
    <source>
        <strain evidence="3 4">NBRC 108608</strain>
    </source>
</reference>
<feature type="domain" description="SLA1 homology" evidence="2">
    <location>
        <begin position="20"/>
        <end position="77"/>
    </location>
</feature>
<feature type="chain" id="PRO_5022155157" description="SLA1 homology domain-containing protein" evidence="1">
    <location>
        <begin position="21"/>
        <end position="399"/>
    </location>
</feature>
<feature type="signal peptide" evidence="1">
    <location>
        <begin position="1"/>
        <end position="20"/>
    </location>
</feature>
<proteinExistence type="predicted"/>
<dbReference type="RefSeq" id="WP_146853409.1">
    <property type="nucleotide sequence ID" value="NZ_BKAG01000039.1"/>
</dbReference>
<dbReference type="OrthoDB" id="188918at2"/>
<keyword evidence="4" id="KW-1185">Reference proteome</keyword>
<dbReference type="EMBL" id="BKAG01000039">
    <property type="protein sequence ID" value="GEP44960.1"/>
    <property type="molecule type" value="Genomic_DNA"/>
</dbReference>
<evidence type="ECO:0000313" key="3">
    <source>
        <dbReference type="EMBL" id="GEP44960.1"/>
    </source>
</evidence>
<dbReference type="GO" id="GO:0008092">
    <property type="term" value="F:cytoskeletal protein binding"/>
    <property type="evidence" value="ECO:0007669"/>
    <property type="project" value="InterPro"/>
</dbReference>
<gene>
    <name evidence="3" type="ORF">BGE01nite_42510</name>
</gene>
<dbReference type="AlphaFoldDB" id="A0A512ME00"/>
<dbReference type="InterPro" id="IPR007131">
    <property type="entry name" value="SHD1"/>
</dbReference>
<dbReference type="GO" id="GO:0042802">
    <property type="term" value="F:identical protein binding"/>
    <property type="evidence" value="ECO:0007669"/>
    <property type="project" value="InterPro"/>
</dbReference>
<evidence type="ECO:0000259" key="2">
    <source>
        <dbReference type="Pfam" id="PF03983"/>
    </source>
</evidence>
<dbReference type="Gene3D" id="2.30.30.700">
    <property type="entry name" value="SLA1 homology domain 1"/>
    <property type="match status" value="1"/>
</dbReference>
<keyword evidence="1" id="KW-0732">Signal</keyword>
<evidence type="ECO:0000256" key="1">
    <source>
        <dbReference type="SAM" id="SignalP"/>
    </source>
</evidence>
<accession>A0A512ME00</accession>
<evidence type="ECO:0000313" key="4">
    <source>
        <dbReference type="Proteomes" id="UP000321577"/>
    </source>
</evidence>
<organism evidence="3 4">
    <name type="scientific">Brevifollis gellanilyticus</name>
    <dbReference type="NCBI Taxonomy" id="748831"/>
    <lineage>
        <taxon>Bacteria</taxon>
        <taxon>Pseudomonadati</taxon>
        <taxon>Verrucomicrobiota</taxon>
        <taxon>Verrucomicrobiia</taxon>
        <taxon>Verrucomicrobiales</taxon>
        <taxon>Verrucomicrobiaceae</taxon>
    </lineage>
</organism>
<protein>
    <recommendedName>
        <fullName evidence="2">SLA1 homology domain-containing protein</fullName>
    </recommendedName>
</protein>
<dbReference type="Proteomes" id="UP000321577">
    <property type="component" value="Unassembled WGS sequence"/>
</dbReference>
<comment type="caution">
    <text evidence="3">The sequence shown here is derived from an EMBL/GenBank/DDBJ whole genome shotgun (WGS) entry which is preliminary data.</text>
</comment>
<dbReference type="GO" id="GO:0030674">
    <property type="term" value="F:protein-macromolecule adaptor activity"/>
    <property type="evidence" value="ECO:0007669"/>
    <property type="project" value="InterPro"/>
</dbReference>